<proteinExistence type="predicted"/>
<dbReference type="EMBL" id="PFGP01000095">
    <property type="protein sequence ID" value="PIW66310.1"/>
    <property type="molecule type" value="Genomic_DNA"/>
</dbReference>
<gene>
    <name evidence="1" type="ORF">COW11_04010</name>
</gene>
<protein>
    <submittedName>
        <fullName evidence="1">Uncharacterized protein</fullName>
    </submittedName>
</protein>
<organism evidence="1 2">
    <name type="scientific">Candidatus Taenaricola geysiri</name>
    <dbReference type="NCBI Taxonomy" id="1974752"/>
    <lineage>
        <taxon>Bacteria</taxon>
        <taxon>Pseudomonadati</taxon>
        <taxon>Candidatus Omnitrophota</taxon>
        <taxon>Candidatus Taenaricola</taxon>
    </lineage>
</organism>
<dbReference type="Proteomes" id="UP000231267">
    <property type="component" value="Unassembled WGS sequence"/>
</dbReference>
<evidence type="ECO:0000313" key="1">
    <source>
        <dbReference type="EMBL" id="PIW66310.1"/>
    </source>
</evidence>
<name>A0A2J0LJU1_9BACT</name>
<evidence type="ECO:0000313" key="2">
    <source>
        <dbReference type="Proteomes" id="UP000231267"/>
    </source>
</evidence>
<sequence length="169" mass="19270">MNIEELWQRAITKTEIYRARIRYLYTFDQTELPYVYLTESTVNPGDVVVRQGRITAEKPMVILPGGLPQFEGFEINDVAAFLFLRGVSFPSMKYSNQTQKLDVVSGPLSKVVLKYKRDLERKEDVSTGLVVSPEDCWQFSVMIYAAALAAKSIPQDIQNILKRMGIQNN</sequence>
<dbReference type="AlphaFoldDB" id="A0A2J0LJU1"/>
<reference evidence="1 2" key="1">
    <citation type="submission" date="2017-09" db="EMBL/GenBank/DDBJ databases">
        <title>Depth-based differentiation of microbial function through sediment-hosted aquifers and enrichment of novel symbionts in the deep terrestrial subsurface.</title>
        <authorList>
            <person name="Probst A.J."/>
            <person name="Ladd B."/>
            <person name="Jarett J.K."/>
            <person name="Geller-Mcgrath D.E."/>
            <person name="Sieber C.M."/>
            <person name="Emerson J.B."/>
            <person name="Anantharaman K."/>
            <person name="Thomas B.C."/>
            <person name="Malmstrom R."/>
            <person name="Stieglmeier M."/>
            <person name="Klingl A."/>
            <person name="Woyke T."/>
            <person name="Ryan C.M."/>
            <person name="Banfield J.F."/>
        </authorList>
    </citation>
    <scope>NUCLEOTIDE SEQUENCE [LARGE SCALE GENOMIC DNA]</scope>
    <source>
        <strain evidence="1">CG12_big_fil_rev_8_21_14_0_65_43_15</strain>
    </source>
</reference>
<accession>A0A2J0LJU1</accession>
<comment type="caution">
    <text evidence="1">The sequence shown here is derived from an EMBL/GenBank/DDBJ whole genome shotgun (WGS) entry which is preliminary data.</text>
</comment>